<keyword evidence="2" id="KW-0344">Guanine-nucleotide releasing factor</keyword>
<evidence type="ECO:0000256" key="4">
    <source>
        <dbReference type="SAM" id="MobiDB-lite"/>
    </source>
</evidence>
<dbReference type="Gene3D" id="1.20.900.10">
    <property type="entry name" value="Dbl homology (DH) domain"/>
    <property type="match status" value="1"/>
</dbReference>
<keyword evidence="1 3" id="KW-0728">SH3 domain</keyword>
<dbReference type="Gene3D" id="2.30.29.30">
    <property type="entry name" value="Pleckstrin-homology domain (PH domain)/Phosphotyrosine-binding domain (PTB)"/>
    <property type="match status" value="1"/>
</dbReference>
<dbReference type="PANTHER" id="PTHR45834">
    <property type="entry name" value="RHO GUANINE NUCLEOTIDE EXCHANGE FACTOR 9-RELATED"/>
    <property type="match status" value="1"/>
</dbReference>
<evidence type="ECO:0000259" key="7">
    <source>
        <dbReference type="PROSITE" id="PS50010"/>
    </source>
</evidence>
<dbReference type="PROSITE" id="PS50002">
    <property type="entry name" value="SH3"/>
    <property type="match status" value="1"/>
</dbReference>
<dbReference type="InterPro" id="IPR011993">
    <property type="entry name" value="PH-like_dom_sf"/>
</dbReference>
<proteinExistence type="predicted"/>
<feature type="compositionally biased region" description="Low complexity" evidence="4">
    <location>
        <begin position="188"/>
        <end position="199"/>
    </location>
</feature>
<feature type="compositionally biased region" description="Polar residues" evidence="4">
    <location>
        <begin position="805"/>
        <end position="820"/>
    </location>
</feature>
<dbReference type="InterPro" id="IPR000219">
    <property type="entry name" value="DH_dom"/>
</dbReference>
<feature type="compositionally biased region" description="Polar residues" evidence="4">
    <location>
        <begin position="136"/>
        <end position="167"/>
    </location>
</feature>
<keyword evidence="9" id="KW-1185">Reference proteome</keyword>
<feature type="compositionally biased region" description="Basic and acidic residues" evidence="4">
    <location>
        <begin position="821"/>
        <end position="831"/>
    </location>
</feature>
<dbReference type="InterPro" id="IPR055251">
    <property type="entry name" value="SOS1_NGEF_PH"/>
</dbReference>
<dbReference type="InterPro" id="IPR001849">
    <property type="entry name" value="PH_domain"/>
</dbReference>
<dbReference type="SUPFAM" id="SSF50729">
    <property type="entry name" value="PH domain-like"/>
    <property type="match status" value="1"/>
</dbReference>
<dbReference type="Pfam" id="PF22697">
    <property type="entry name" value="SOS1_NGEF_PH"/>
    <property type="match status" value="1"/>
</dbReference>
<dbReference type="GO" id="GO:0035556">
    <property type="term" value="P:intracellular signal transduction"/>
    <property type="evidence" value="ECO:0007669"/>
    <property type="project" value="InterPro"/>
</dbReference>
<comment type="caution">
    <text evidence="8">The sequence shown here is derived from an EMBL/GenBank/DDBJ whole genome shotgun (WGS) entry which is preliminary data.</text>
</comment>
<dbReference type="Gene3D" id="2.30.30.40">
    <property type="entry name" value="SH3 Domains"/>
    <property type="match status" value="1"/>
</dbReference>
<dbReference type="PROSITE" id="PS50010">
    <property type="entry name" value="DH_2"/>
    <property type="match status" value="1"/>
</dbReference>
<feature type="region of interest" description="Disordered" evidence="4">
    <location>
        <begin position="721"/>
        <end position="772"/>
    </location>
</feature>
<dbReference type="SUPFAM" id="SSF50044">
    <property type="entry name" value="SH3-domain"/>
    <property type="match status" value="1"/>
</dbReference>
<feature type="compositionally biased region" description="Polar residues" evidence="4">
    <location>
        <begin position="174"/>
        <end position="187"/>
    </location>
</feature>
<dbReference type="PROSITE" id="PS50003">
    <property type="entry name" value="PH_DOMAIN"/>
    <property type="match status" value="1"/>
</dbReference>
<feature type="compositionally biased region" description="Low complexity" evidence="4">
    <location>
        <begin position="728"/>
        <end position="738"/>
    </location>
</feature>
<name>A0AAD5Q0D3_9CRUS</name>
<feature type="domain" description="DH" evidence="7">
    <location>
        <begin position="1024"/>
        <end position="1208"/>
    </location>
</feature>
<dbReference type="InterPro" id="IPR035899">
    <property type="entry name" value="DBL_dom_sf"/>
</dbReference>
<gene>
    <name evidence="8" type="ORF">GHT06_010435</name>
</gene>
<evidence type="ECO:0000256" key="2">
    <source>
        <dbReference type="ARBA" id="ARBA00022658"/>
    </source>
</evidence>
<dbReference type="InterPro" id="IPR001331">
    <property type="entry name" value="GDS_CDC24_CS"/>
</dbReference>
<feature type="region of interest" description="Disordered" evidence="4">
    <location>
        <begin position="789"/>
        <end position="831"/>
    </location>
</feature>
<evidence type="ECO:0000259" key="6">
    <source>
        <dbReference type="PROSITE" id="PS50003"/>
    </source>
</evidence>
<dbReference type="InterPro" id="IPR036028">
    <property type="entry name" value="SH3-like_dom_sf"/>
</dbReference>
<dbReference type="GO" id="GO:0005829">
    <property type="term" value="C:cytosol"/>
    <property type="evidence" value="ECO:0007669"/>
    <property type="project" value="TreeGrafter"/>
</dbReference>
<dbReference type="SMART" id="SM00325">
    <property type="entry name" value="RhoGEF"/>
    <property type="match status" value="1"/>
</dbReference>
<protein>
    <submittedName>
        <fullName evidence="8">Uncharacterized protein</fullName>
    </submittedName>
</protein>
<dbReference type="InterPro" id="IPR001452">
    <property type="entry name" value="SH3_domain"/>
</dbReference>
<dbReference type="Pfam" id="PF00621">
    <property type="entry name" value="RhoGEF"/>
    <property type="match status" value="1"/>
</dbReference>
<dbReference type="PANTHER" id="PTHR45834:SF3">
    <property type="entry name" value="RHO GUANINE NUCLEOTIDE EXCHANGE FACTOR 3, ISOFORM L"/>
    <property type="match status" value="1"/>
</dbReference>
<dbReference type="CDD" id="cd00160">
    <property type="entry name" value="RhoGEF"/>
    <property type="match status" value="1"/>
</dbReference>
<feature type="domain" description="PH" evidence="6">
    <location>
        <begin position="1239"/>
        <end position="1340"/>
    </location>
</feature>
<accession>A0AAD5Q0D3</accession>
<dbReference type="SUPFAM" id="SSF48065">
    <property type="entry name" value="DBL homology domain (DH-domain)"/>
    <property type="match status" value="1"/>
</dbReference>
<evidence type="ECO:0000259" key="5">
    <source>
        <dbReference type="PROSITE" id="PS50002"/>
    </source>
</evidence>
<feature type="region of interest" description="Disordered" evidence="4">
    <location>
        <begin position="82"/>
        <end position="199"/>
    </location>
</feature>
<feature type="compositionally biased region" description="Basic residues" evidence="4">
    <location>
        <begin position="740"/>
        <end position="752"/>
    </location>
</feature>
<organism evidence="8 9">
    <name type="scientific">Daphnia sinensis</name>
    <dbReference type="NCBI Taxonomy" id="1820382"/>
    <lineage>
        <taxon>Eukaryota</taxon>
        <taxon>Metazoa</taxon>
        <taxon>Ecdysozoa</taxon>
        <taxon>Arthropoda</taxon>
        <taxon>Crustacea</taxon>
        <taxon>Branchiopoda</taxon>
        <taxon>Diplostraca</taxon>
        <taxon>Cladocera</taxon>
        <taxon>Anomopoda</taxon>
        <taxon>Daphniidae</taxon>
        <taxon>Daphnia</taxon>
        <taxon>Daphnia similis group</taxon>
    </lineage>
</organism>
<evidence type="ECO:0000313" key="9">
    <source>
        <dbReference type="Proteomes" id="UP000820818"/>
    </source>
</evidence>
<reference evidence="8 9" key="1">
    <citation type="submission" date="2022-05" db="EMBL/GenBank/DDBJ databases">
        <title>A multi-omics perspective on studying reproductive biology in Daphnia sinensis.</title>
        <authorList>
            <person name="Jia J."/>
        </authorList>
    </citation>
    <scope>NUCLEOTIDE SEQUENCE [LARGE SCALE GENOMIC DNA]</scope>
    <source>
        <strain evidence="8 9">WSL</strain>
    </source>
</reference>
<feature type="region of interest" description="Disordered" evidence="4">
    <location>
        <begin position="612"/>
        <end position="641"/>
    </location>
</feature>
<feature type="compositionally biased region" description="Basic and acidic residues" evidence="4">
    <location>
        <begin position="89"/>
        <end position="112"/>
    </location>
</feature>
<dbReference type="InterPro" id="IPR053086">
    <property type="entry name" value="RhoGEF_domain"/>
</dbReference>
<dbReference type="GO" id="GO:0005085">
    <property type="term" value="F:guanyl-nucleotide exchange factor activity"/>
    <property type="evidence" value="ECO:0007669"/>
    <property type="project" value="UniProtKB-KW"/>
</dbReference>
<dbReference type="CDD" id="cd11828">
    <property type="entry name" value="SH3_ARHGEF9_like"/>
    <property type="match status" value="1"/>
</dbReference>
<dbReference type="Pfam" id="PF07653">
    <property type="entry name" value="SH3_2"/>
    <property type="match status" value="1"/>
</dbReference>
<dbReference type="SMART" id="SM00233">
    <property type="entry name" value="PH"/>
    <property type="match status" value="1"/>
</dbReference>
<dbReference type="EMBL" id="WJBH02000002">
    <property type="protein sequence ID" value="KAI9562979.1"/>
    <property type="molecule type" value="Genomic_DNA"/>
</dbReference>
<dbReference type="SMART" id="SM00326">
    <property type="entry name" value="SH3"/>
    <property type="match status" value="1"/>
</dbReference>
<evidence type="ECO:0000256" key="1">
    <source>
        <dbReference type="ARBA" id="ARBA00022443"/>
    </source>
</evidence>
<dbReference type="Proteomes" id="UP000820818">
    <property type="component" value="Linkage Group LG2"/>
</dbReference>
<feature type="domain" description="SH3" evidence="5">
    <location>
        <begin position="935"/>
        <end position="994"/>
    </location>
</feature>
<dbReference type="PROSITE" id="PS00741">
    <property type="entry name" value="DH_1"/>
    <property type="match status" value="1"/>
</dbReference>
<evidence type="ECO:0000256" key="3">
    <source>
        <dbReference type="PROSITE-ProRule" id="PRU00192"/>
    </source>
</evidence>
<evidence type="ECO:0000313" key="8">
    <source>
        <dbReference type="EMBL" id="KAI9562979.1"/>
    </source>
</evidence>
<feature type="compositionally biased region" description="Acidic residues" evidence="4">
    <location>
        <begin position="759"/>
        <end position="769"/>
    </location>
</feature>
<feature type="region of interest" description="Disordered" evidence="4">
    <location>
        <begin position="391"/>
        <end position="422"/>
    </location>
</feature>
<sequence>MSANSQTTIQKRIRTGSFKRCGMQATNDVAVVGAKVAGCGIYRGKETSPLVGSSRLLNSKDSSRTVLPDHSTRIAADCSTPIATPSCSRDGEWNERLNPERRNRPDVNERRPSVMKAALQQRRSGPTNPIAVGLATKTSGSTSSKIPRLNTVTQLRVTANVGQSPDSSGMMDPNDSSLDLSQIGRNRSTSSSQSSNSSLIAISSKPSRLLPPGSIVSAKLAANQVGRRVGQQTPSARAITTSTPVSVQKPAAIKSKLPVATSSVSRRTDCRSTRSLPEGTVRTKVISAATTTTTDNTTTSASVVSSYSIKTSNRAMVVPSQQNNGRMKNVSRPVAATKSMVVRIAHKTPCTTATTDRGSVSRKKGNNTAAGLLHKKEDEGGLECRPVSAPGGGEICRGSQGRLEGSLSDPRITPTPPTTQLPGEVDQHLHLANVTDSLLSQTDKSVATSSASSHSTTGSTGLLHSNFSLDQEFVHGTLEQPVMQCHSELAMERPASLHEASHEWTAVSIPAAESNEMLARLECERRSIRGSTRYLNTPTVVADVELMELLERDILITDQQPTPDKSVENPQRSLSLPKSFLANKYGLIGLKAALPSVRFPWRRTEGNRVTISQTTASSSHQNAETSTNAVNTSLPPSGPSTASNVTLTAAARRPAGSVSITRTVRRFKSTSSPVFIEDDDHVNRSHSAWDLASRPWSHHGDVSLNASEFMEKMSVAKTNEVQTDMRETTTSPTSNSSTMRKFRKSFSLRLSRRPSQDDTNIEEDQDGDCCEQTSPMFRFGPLVWRASRERNSKKGAASKAARNAKCNSGDSGVQMETTSQHMDESESNVRRTQSDLGGEAVIEAALRSSTQTWNQASAIPETAKNRSRKLTRHLAKAHLRRSVSQPMVVPPGARVRLDGTSDEDAGLCLSEDDNLSDCGNSPQAENEAVRYTAAAQGVLAIALWDHDAVESEELSLQSGDVVHILDLSDPNWWWAARDNQYGWLPASYVQLCEQPFHREQGLAQGQKFARTLTPAGLATLQHSVRANVINELVTAERDYVKLLSDLVDGYLKPMKCRPDLFTLQRIQSIFGNLEELYEFQKNFLVDLEHSLNWNALEDSVVGGCFLQHIHRFEIYATYCNNQDRAAAEMQLLCDDMRYLRFFEACRLLRRMIRLPLEAFLLSPVQKICKYPLQLAELLKHTPDEHPDRRLVSLALDSMRSVAYLVNESKRRAEMQQYLVHWQSGVDHWMGCDITTFNSRMVHQGELFKISSNGWTREVTMFLFDKELVICKKELIKRSSLVYKDRLTVDDIEVLEPLAAVDVRPHSFQLRSFRRAKSYLLACRSAQDKNQWVSAIQHLQQHHASDWPIFPAPTMNFGRQKMSNKRSKVKPNPALILTLEEAHLTLEGRDLPAKRKF</sequence>